<comment type="caution">
    <text evidence="1">The sequence shown here is derived from an EMBL/GenBank/DDBJ whole genome shotgun (WGS) entry which is preliminary data.</text>
</comment>
<keyword evidence="2" id="KW-1185">Reference proteome</keyword>
<dbReference type="AlphaFoldDB" id="A0AAD9PWI6"/>
<proteinExistence type="predicted"/>
<dbReference type="Proteomes" id="UP001249851">
    <property type="component" value="Unassembled WGS sequence"/>
</dbReference>
<reference evidence="1" key="2">
    <citation type="journal article" date="2023" name="Science">
        <title>Genomic signatures of disease resistance in endangered staghorn corals.</title>
        <authorList>
            <person name="Vollmer S.V."/>
            <person name="Selwyn J.D."/>
            <person name="Despard B.A."/>
            <person name="Roesel C.L."/>
        </authorList>
    </citation>
    <scope>NUCLEOTIDE SEQUENCE</scope>
    <source>
        <strain evidence="1">K2</strain>
    </source>
</reference>
<gene>
    <name evidence="1" type="ORF">P5673_029063</name>
</gene>
<accession>A0AAD9PWI6</accession>
<reference evidence="1" key="1">
    <citation type="journal article" date="2023" name="G3 (Bethesda)">
        <title>Whole genome assembly and annotation of the endangered Caribbean coral Acropora cervicornis.</title>
        <authorList>
            <person name="Selwyn J.D."/>
            <person name="Vollmer S.V."/>
        </authorList>
    </citation>
    <scope>NUCLEOTIDE SEQUENCE</scope>
    <source>
        <strain evidence="1">K2</strain>
    </source>
</reference>
<name>A0AAD9PWI6_ACRCE</name>
<sequence length="171" mass="20364">MNSFPIYLKHQRSYMIIKTLIGRTFALTKAPWDNVFLENNIEQIKRHLKKKRNVPCLTSAIRRLFLKRKRLWKKAKSSQLQSDWDKYKQCSNKVKSELNKSYWHHIQSLKNSDNPKRFWSFRKSKTKSRSIPPEVSFENQKGTNGFNKAQLFNKFFTSVFIDHSPGVPDQL</sequence>
<evidence type="ECO:0000313" key="1">
    <source>
        <dbReference type="EMBL" id="KAK2550361.1"/>
    </source>
</evidence>
<protein>
    <submittedName>
        <fullName evidence="1">Uncharacterized protein</fullName>
    </submittedName>
</protein>
<evidence type="ECO:0000313" key="2">
    <source>
        <dbReference type="Proteomes" id="UP001249851"/>
    </source>
</evidence>
<organism evidence="1 2">
    <name type="scientific">Acropora cervicornis</name>
    <name type="common">Staghorn coral</name>
    <dbReference type="NCBI Taxonomy" id="6130"/>
    <lineage>
        <taxon>Eukaryota</taxon>
        <taxon>Metazoa</taxon>
        <taxon>Cnidaria</taxon>
        <taxon>Anthozoa</taxon>
        <taxon>Hexacorallia</taxon>
        <taxon>Scleractinia</taxon>
        <taxon>Astrocoeniina</taxon>
        <taxon>Acroporidae</taxon>
        <taxon>Acropora</taxon>
    </lineage>
</organism>
<dbReference type="EMBL" id="JARQWQ010000112">
    <property type="protein sequence ID" value="KAK2550361.1"/>
    <property type="molecule type" value="Genomic_DNA"/>
</dbReference>